<sequence>MWVTLPISVTTMSTSFVLKPRREDLPYKIFLYVQFFVFAYLAEFFGLVGREFETSAVVEASLECLIIFPALFMFGMKLRSRIAKLTNKDLSHFLTTDVVMIGVIIGLGLLTFVIFASVRCDDREDNWRECNRTLVSQAGLSGMIAFYVFIKTASGIVPKRILEKHAISFKKVVAMPMNAEESVQAFGLAIALGFKPISYLFRCNK</sequence>
<feature type="transmembrane region" description="Helical" evidence="1">
    <location>
        <begin position="98"/>
        <end position="118"/>
    </location>
</feature>
<keyword evidence="1" id="KW-1133">Transmembrane helix</keyword>
<organism evidence="2 3">
    <name type="scientific">Triparma laevis f. inornata</name>
    <dbReference type="NCBI Taxonomy" id="1714386"/>
    <lineage>
        <taxon>Eukaryota</taxon>
        <taxon>Sar</taxon>
        <taxon>Stramenopiles</taxon>
        <taxon>Ochrophyta</taxon>
        <taxon>Bolidophyceae</taxon>
        <taxon>Parmales</taxon>
        <taxon>Triparmaceae</taxon>
        <taxon>Triparma</taxon>
    </lineage>
</organism>
<dbReference type="EMBL" id="BLQM01000373">
    <property type="protein sequence ID" value="GMH86294.1"/>
    <property type="molecule type" value="Genomic_DNA"/>
</dbReference>
<gene>
    <name evidence="2" type="ORF">TL16_g10494</name>
</gene>
<accession>A0A9W7B8N9</accession>
<feature type="transmembrane region" description="Helical" evidence="1">
    <location>
        <begin position="60"/>
        <end position="78"/>
    </location>
</feature>
<protein>
    <submittedName>
        <fullName evidence="2">Uncharacterized protein</fullName>
    </submittedName>
</protein>
<evidence type="ECO:0000313" key="2">
    <source>
        <dbReference type="EMBL" id="GMH86294.1"/>
    </source>
</evidence>
<keyword evidence="1" id="KW-0812">Transmembrane</keyword>
<feature type="transmembrane region" description="Helical" evidence="1">
    <location>
        <begin position="138"/>
        <end position="157"/>
    </location>
</feature>
<dbReference type="AlphaFoldDB" id="A0A9W7B8N9"/>
<reference evidence="3" key="1">
    <citation type="journal article" date="2023" name="Commun. Biol.">
        <title>Genome analysis of Parmales, the sister group of diatoms, reveals the evolutionary specialization of diatoms from phago-mixotrophs to photoautotrophs.</title>
        <authorList>
            <person name="Ban H."/>
            <person name="Sato S."/>
            <person name="Yoshikawa S."/>
            <person name="Yamada K."/>
            <person name="Nakamura Y."/>
            <person name="Ichinomiya M."/>
            <person name="Sato N."/>
            <person name="Blanc-Mathieu R."/>
            <person name="Endo H."/>
            <person name="Kuwata A."/>
            <person name="Ogata H."/>
        </authorList>
    </citation>
    <scope>NUCLEOTIDE SEQUENCE [LARGE SCALE GENOMIC DNA]</scope>
</reference>
<dbReference type="Proteomes" id="UP001162640">
    <property type="component" value="Unassembled WGS sequence"/>
</dbReference>
<evidence type="ECO:0000256" key="1">
    <source>
        <dbReference type="SAM" id="Phobius"/>
    </source>
</evidence>
<proteinExistence type="predicted"/>
<feature type="transmembrane region" description="Helical" evidence="1">
    <location>
        <begin position="29"/>
        <end position="48"/>
    </location>
</feature>
<name>A0A9W7B8N9_9STRA</name>
<comment type="caution">
    <text evidence="2">The sequence shown here is derived from an EMBL/GenBank/DDBJ whole genome shotgun (WGS) entry which is preliminary data.</text>
</comment>
<keyword evidence="1" id="KW-0472">Membrane</keyword>
<evidence type="ECO:0000313" key="3">
    <source>
        <dbReference type="Proteomes" id="UP001162640"/>
    </source>
</evidence>